<dbReference type="AlphaFoldDB" id="A0AAV4N0K4"/>
<gene>
    <name evidence="7" type="primary">Scap</name>
    <name evidence="7" type="ORF">CEXT_302742</name>
</gene>
<dbReference type="GO" id="GO:0000139">
    <property type="term" value="C:Golgi membrane"/>
    <property type="evidence" value="ECO:0007669"/>
    <property type="project" value="InterPro"/>
</dbReference>
<dbReference type="GO" id="GO:0045540">
    <property type="term" value="P:regulation of cholesterol biosynthetic process"/>
    <property type="evidence" value="ECO:0007669"/>
    <property type="project" value="TreeGrafter"/>
</dbReference>
<protein>
    <submittedName>
        <fullName evidence="7">Sterol regulatory element-binding protein cleavage-activating protein</fullName>
    </submittedName>
</protein>
<keyword evidence="4 5" id="KW-0472">Membrane</keyword>
<accession>A0AAV4N0K4</accession>
<proteinExistence type="predicted"/>
<dbReference type="GO" id="GO:0005789">
    <property type="term" value="C:endoplasmic reticulum membrane"/>
    <property type="evidence" value="ECO:0007669"/>
    <property type="project" value="InterPro"/>
</dbReference>
<comment type="caution">
    <text evidence="7">The sequence shown here is derived from an EMBL/GenBank/DDBJ whole genome shotgun (WGS) entry which is preliminary data.</text>
</comment>
<feature type="domain" description="SCAP N-terminal" evidence="6">
    <location>
        <begin position="156"/>
        <end position="202"/>
    </location>
</feature>
<sequence length="210" mass="24182">MAQANLKIELPIDTVGSLLLHKTWLRFRLQFLNYFPSTNKQTNFLSLEEHEKLEGKKPLMDSTPRTRPYAPDIHDKIARVYYSHGLFCSSHPYSVIFVTLCIFMLCCYPLLYLPLLGSSSQEFITPVQGFVPPDIVLDGVEGYKFNGPRWFQGPPINELLRNHQIYQRTANHTSLGDLCLQVSEPLDELASDILPHYDCLIIFTKQHLEK</sequence>
<dbReference type="GO" id="GO:0032933">
    <property type="term" value="P:SREBP signaling pathway"/>
    <property type="evidence" value="ECO:0007669"/>
    <property type="project" value="InterPro"/>
</dbReference>
<comment type="subcellular location">
    <subcellularLocation>
        <location evidence="2">Endomembrane system</location>
    </subcellularLocation>
    <subcellularLocation>
        <location evidence="1">Endoplasmic reticulum</location>
    </subcellularLocation>
</comment>
<dbReference type="InterPro" id="IPR057041">
    <property type="entry name" value="SCAP_N"/>
</dbReference>
<keyword evidence="5" id="KW-0812">Transmembrane</keyword>
<dbReference type="PANTHER" id="PTHR46378">
    <property type="entry name" value="STEROL REGULATORY ELEMENT-BINDING PROTEIN CLEAVAGE-ACTIVATING PROTEIN"/>
    <property type="match status" value="1"/>
</dbReference>
<evidence type="ECO:0000313" key="7">
    <source>
        <dbReference type="EMBL" id="GIX77993.1"/>
    </source>
</evidence>
<keyword evidence="3" id="KW-0256">Endoplasmic reticulum</keyword>
<evidence type="ECO:0000256" key="4">
    <source>
        <dbReference type="ARBA" id="ARBA00023136"/>
    </source>
</evidence>
<evidence type="ECO:0000259" key="6">
    <source>
        <dbReference type="Pfam" id="PF24006"/>
    </source>
</evidence>
<evidence type="ECO:0000256" key="5">
    <source>
        <dbReference type="SAM" id="Phobius"/>
    </source>
</evidence>
<evidence type="ECO:0000256" key="1">
    <source>
        <dbReference type="ARBA" id="ARBA00004240"/>
    </source>
</evidence>
<feature type="transmembrane region" description="Helical" evidence="5">
    <location>
        <begin position="93"/>
        <end position="113"/>
    </location>
</feature>
<name>A0AAV4N0K4_CAEEX</name>
<dbReference type="InterPro" id="IPR030225">
    <property type="entry name" value="SCAP"/>
</dbReference>
<dbReference type="PANTHER" id="PTHR46378:SF1">
    <property type="entry name" value="STEROL REGULATORY ELEMENT-BINDING PROTEIN CLEAVAGE-ACTIVATING PROTEIN"/>
    <property type="match status" value="1"/>
</dbReference>
<evidence type="ECO:0000256" key="2">
    <source>
        <dbReference type="ARBA" id="ARBA00004308"/>
    </source>
</evidence>
<keyword evidence="5" id="KW-1133">Transmembrane helix</keyword>
<evidence type="ECO:0000256" key="3">
    <source>
        <dbReference type="ARBA" id="ARBA00022824"/>
    </source>
</evidence>
<dbReference type="EMBL" id="BPLR01002809">
    <property type="protein sequence ID" value="GIX77993.1"/>
    <property type="molecule type" value="Genomic_DNA"/>
</dbReference>
<dbReference type="GO" id="GO:0032936">
    <property type="term" value="C:SREBP-SCAP complex"/>
    <property type="evidence" value="ECO:0007669"/>
    <property type="project" value="TreeGrafter"/>
</dbReference>
<dbReference type="Proteomes" id="UP001054945">
    <property type="component" value="Unassembled WGS sequence"/>
</dbReference>
<dbReference type="GO" id="GO:0032934">
    <property type="term" value="F:sterol binding"/>
    <property type="evidence" value="ECO:0007669"/>
    <property type="project" value="InterPro"/>
</dbReference>
<dbReference type="Pfam" id="PF24006">
    <property type="entry name" value="SCAP_N"/>
    <property type="match status" value="1"/>
</dbReference>
<organism evidence="7 8">
    <name type="scientific">Caerostris extrusa</name>
    <name type="common">Bark spider</name>
    <name type="synonym">Caerostris bankana</name>
    <dbReference type="NCBI Taxonomy" id="172846"/>
    <lineage>
        <taxon>Eukaryota</taxon>
        <taxon>Metazoa</taxon>
        <taxon>Ecdysozoa</taxon>
        <taxon>Arthropoda</taxon>
        <taxon>Chelicerata</taxon>
        <taxon>Arachnida</taxon>
        <taxon>Araneae</taxon>
        <taxon>Araneomorphae</taxon>
        <taxon>Entelegynae</taxon>
        <taxon>Araneoidea</taxon>
        <taxon>Araneidae</taxon>
        <taxon>Caerostris</taxon>
    </lineage>
</organism>
<reference evidence="7 8" key="1">
    <citation type="submission" date="2021-06" db="EMBL/GenBank/DDBJ databases">
        <title>Caerostris extrusa draft genome.</title>
        <authorList>
            <person name="Kono N."/>
            <person name="Arakawa K."/>
        </authorList>
    </citation>
    <scope>NUCLEOTIDE SEQUENCE [LARGE SCALE GENOMIC DNA]</scope>
</reference>
<keyword evidence="8" id="KW-1185">Reference proteome</keyword>
<evidence type="ECO:0000313" key="8">
    <source>
        <dbReference type="Proteomes" id="UP001054945"/>
    </source>
</evidence>